<dbReference type="GO" id="GO:0016042">
    <property type="term" value="P:lipid catabolic process"/>
    <property type="evidence" value="ECO:0007669"/>
    <property type="project" value="UniProtKB-KW"/>
</dbReference>
<dbReference type="EMBL" id="HF935203">
    <property type="protein sequence ID" value="CCX04419.1"/>
    <property type="molecule type" value="Genomic_DNA"/>
</dbReference>
<keyword evidence="7" id="KW-1185">Reference proteome</keyword>
<keyword evidence="2" id="KW-0442">Lipid degradation</keyword>
<dbReference type="AlphaFoldDB" id="U4KXZ6"/>
<dbReference type="PANTHER" id="PTHR24185">
    <property type="entry name" value="CALCIUM-INDEPENDENT PHOSPHOLIPASE A2-GAMMA"/>
    <property type="match status" value="1"/>
</dbReference>
<comment type="caution">
    <text evidence="4">Lacks conserved residue(s) required for the propagation of feature annotation.</text>
</comment>
<dbReference type="SUPFAM" id="SSF52151">
    <property type="entry name" value="FabD/lysophospholipase-like"/>
    <property type="match status" value="1"/>
</dbReference>
<evidence type="ECO:0000256" key="1">
    <source>
        <dbReference type="ARBA" id="ARBA00022801"/>
    </source>
</evidence>
<evidence type="ECO:0000256" key="2">
    <source>
        <dbReference type="ARBA" id="ARBA00022963"/>
    </source>
</evidence>
<dbReference type="Proteomes" id="UP000018144">
    <property type="component" value="Unassembled WGS sequence"/>
</dbReference>
<feature type="short sequence motif" description="DGA/G" evidence="4">
    <location>
        <begin position="126"/>
        <end position="128"/>
    </location>
</feature>
<reference evidence="6 7" key="1">
    <citation type="journal article" date="2013" name="PLoS Genet.">
        <title>The genome and development-dependent transcriptomes of Pyronema confluens: a window into fungal evolution.</title>
        <authorList>
            <person name="Traeger S."/>
            <person name="Altegoer F."/>
            <person name="Freitag M."/>
            <person name="Gabaldon T."/>
            <person name="Kempken F."/>
            <person name="Kumar A."/>
            <person name="Marcet-Houben M."/>
            <person name="Poggeler S."/>
            <person name="Stajich J.E."/>
            <person name="Nowrousian M."/>
        </authorList>
    </citation>
    <scope>NUCLEOTIDE SEQUENCE [LARGE SCALE GENOMIC DNA]</scope>
    <source>
        <strain evidence="7">CBS 100304</strain>
        <tissue evidence="6">Vegetative mycelium</tissue>
    </source>
</reference>
<protein>
    <recommendedName>
        <fullName evidence="5">PNPLA domain-containing protein</fullName>
    </recommendedName>
</protein>
<dbReference type="PROSITE" id="PS51635">
    <property type="entry name" value="PNPLA"/>
    <property type="match status" value="1"/>
</dbReference>
<organism evidence="6 7">
    <name type="scientific">Pyronema omphalodes (strain CBS 100304)</name>
    <name type="common">Pyronema confluens</name>
    <dbReference type="NCBI Taxonomy" id="1076935"/>
    <lineage>
        <taxon>Eukaryota</taxon>
        <taxon>Fungi</taxon>
        <taxon>Dikarya</taxon>
        <taxon>Ascomycota</taxon>
        <taxon>Pezizomycotina</taxon>
        <taxon>Pezizomycetes</taxon>
        <taxon>Pezizales</taxon>
        <taxon>Pyronemataceae</taxon>
        <taxon>Pyronema</taxon>
    </lineage>
</organism>
<proteinExistence type="predicted"/>
<evidence type="ECO:0000259" key="5">
    <source>
        <dbReference type="PROSITE" id="PS51635"/>
    </source>
</evidence>
<feature type="domain" description="PNPLA" evidence="5">
    <location>
        <begin position="1"/>
        <end position="139"/>
    </location>
</feature>
<dbReference type="PANTHER" id="PTHR24185:SF1">
    <property type="entry name" value="CALCIUM-INDEPENDENT PHOSPHOLIPASE A2-GAMMA"/>
    <property type="match status" value="1"/>
</dbReference>
<dbReference type="eggNOG" id="ENOG502SU4X">
    <property type="taxonomic scope" value="Eukaryota"/>
</dbReference>
<evidence type="ECO:0000313" key="6">
    <source>
        <dbReference type="EMBL" id="CCX04419.1"/>
    </source>
</evidence>
<evidence type="ECO:0000256" key="4">
    <source>
        <dbReference type="PROSITE-ProRule" id="PRU01161"/>
    </source>
</evidence>
<dbReference type="GO" id="GO:0047499">
    <property type="term" value="F:calcium-independent phospholipase A2 activity"/>
    <property type="evidence" value="ECO:0007669"/>
    <property type="project" value="TreeGrafter"/>
</dbReference>
<accession>U4KXZ6</accession>
<dbReference type="GO" id="GO:0016020">
    <property type="term" value="C:membrane"/>
    <property type="evidence" value="ECO:0007669"/>
    <property type="project" value="TreeGrafter"/>
</dbReference>
<dbReference type="InterPro" id="IPR016035">
    <property type="entry name" value="Acyl_Trfase/lysoPLipase"/>
</dbReference>
<name>U4KXZ6_PYROM</name>
<dbReference type="GO" id="GO:0046486">
    <property type="term" value="P:glycerolipid metabolic process"/>
    <property type="evidence" value="ECO:0007669"/>
    <property type="project" value="UniProtKB-ARBA"/>
</dbReference>
<dbReference type="GO" id="GO:0019369">
    <property type="term" value="P:arachidonate metabolic process"/>
    <property type="evidence" value="ECO:0007669"/>
    <property type="project" value="TreeGrafter"/>
</dbReference>
<evidence type="ECO:0000313" key="7">
    <source>
        <dbReference type="Proteomes" id="UP000018144"/>
    </source>
</evidence>
<dbReference type="Gene3D" id="3.40.1090.10">
    <property type="entry name" value="Cytosolic phospholipase A2 catalytic domain"/>
    <property type="match status" value="1"/>
</dbReference>
<dbReference type="InterPro" id="IPR002641">
    <property type="entry name" value="PNPLA_dom"/>
</dbReference>
<keyword evidence="1" id="KW-0378">Hydrolase</keyword>
<gene>
    <name evidence="6" type="ORF">PCON_02035</name>
</gene>
<dbReference type="STRING" id="1076935.U4KXZ6"/>
<sequence>MSTEEALDAYTELSSTVFSKKKWRIQHGSYKVTKLQEAIEKIVEKYGDAHDPNEIMLDPRQDCCKTAIATPSLGLTLFRTHESQPLQIDALCKIPIWQAARATTAASTFFKPMLIGRSNAEISYVDGAMGHNNPIKAVLEEAETACDHSGSIESQNIEYITSIGTGMPQNVSLKAPSIIERALVPINTVRAIVRIITDANDVAEKMEKHFSMMPGVYFRLNVGQGLQVSC</sequence>
<evidence type="ECO:0000256" key="3">
    <source>
        <dbReference type="ARBA" id="ARBA00023098"/>
    </source>
</evidence>
<dbReference type="OrthoDB" id="1658288at2759"/>
<keyword evidence="3" id="KW-0443">Lipid metabolism</keyword>
<dbReference type="Pfam" id="PF01734">
    <property type="entry name" value="Patatin"/>
    <property type="match status" value="1"/>
</dbReference>